<accession>A0A1H4ATT6</accession>
<evidence type="ECO:0000256" key="1">
    <source>
        <dbReference type="ARBA" id="ARBA00008007"/>
    </source>
</evidence>
<dbReference type="SUPFAM" id="SSF53271">
    <property type="entry name" value="PRTase-like"/>
    <property type="match status" value="1"/>
</dbReference>
<evidence type="ECO:0000313" key="3">
    <source>
        <dbReference type="EMBL" id="SEA39290.1"/>
    </source>
</evidence>
<dbReference type="EMBL" id="FNQR01000004">
    <property type="protein sequence ID" value="SEA39290.1"/>
    <property type="molecule type" value="Genomic_DNA"/>
</dbReference>
<reference evidence="3 4" key="1">
    <citation type="submission" date="2016-10" db="EMBL/GenBank/DDBJ databases">
        <authorList>
            <person name="de Groot N.N."/>
        </authorList>
    </citation>
    <scope>NUCLEOTIDE SEQUENCE [LARGE SCALE GENOMIC DNA]</scope>
    <source>
        <strain evidence="3 4">CCM7597</strain>
    </source>
</reference>
<proteinExistence type="inferred from homology"/>
<feature type="domain" description="Phosphoribosyltransferase" evidence="2">
    <location>
        <begin position="103"/>
        <end position="225"/>
    </location>
</feature>
<dbReference type="Proteomes" id="UP000198584">
    <property type="component" value="Unassembled WGS sequence"/>
</dbReference>
<keyword evidence="4" id="KW-1185">Reference proteome</keyword>
<evidence type="ECO:0000259" key="2">
    <source>
        <dbReference type="Pfam" id="PF00156"/>
    </source>
</evidence>
<protein>
    <submittedName>
        <fullName evidence="3">Competence protein ComFC</fullName>
    </submittedName>
</protein>
<dbReference type="OrthoDB" id="9779910at2"/>
<dbReference type="PANTHER" id="PTHR47505">
    <property type="entry name" value="DNA UTILIZATION PROTEIN YHGH"/>
    <property type="match status" value="1"/>
</dbReference>
<dbReference type="InterPro" id="IPR029057">
    <property type="entry name" value="PRTase-like"/>
</dbReference>
<comment type="similarity">
    <text evidence="1">Belongs to the ComF/GntX family.</text>
</comment>
<name>A0A1H4ATT6_9BACI</name>
<dbReference type="InterPro" id="IPR051910">
    <property type="entry name" value="ComF/GntX_DNA_util-trans"/>
</dbReference>
<dbReference type="Gene3D" id="3.40.50.2020">
    <property type="match status" value="1"/>
</dbReference>
<dbReference type="RefSeq" id="WP_093043786.1">
    <property type="nucleotide sequence ID" value="NZ_FNQR01000004.1"/>
</dbReference>
<dbReference type="PANTHER" id="PTHR47505:SF1">
    <property type="entry name" value="DNA UTILIZATION PROTEIN YHGH"/>
    <property type="match status" value="1"/>
</dbReference>
<dbReference type="CDD" id="cd06223">
    <property type="entry name" value="PRTases_typeI"/>
    <property type="match status" value="1"/>
</dbReference>
<dbReference type="InterPro" id="IPR000836">
    <property type="entry name" value="PRTase_dom"/>
</dbReference>
<dbReference type="AlphaFoldDB" id="A0A1H4ATT6"/>
<dbReference type="STRING" id="571932.SAMN05421743_104200"/>
<sequence>MRCLNCHQVILHQVTWYNLFSLPQTQVICNACQSELKKITGAKCLSCSRPMEKPGLCPDCKRWEEDERWSGVLDQNISIFHYNEQMKDIMARWKYRGDYILADLFREAMQDEFQEHFMGEDVVVVPIPLSDERMEERGFNQADTLAGFIQAPVKLALTRLHGEKQSKKSRQERMDTVNPFLLAEPVHQAVLLVDDIYTTGMTLRHAAKLLKTNGTPKIFSLTLIRSG</sequence>
<dbReference type="SUPFAM" id="SSF161187">
    <property type="entry name" value="YfgJ-like"/>
    <property type="match status" value="1"/>
</dbReference>
<organism evidence="3 4">
    <name type="scientific">Thalassobacillus cyri</name>
    <dbReference type="NCBI Taxonomy" id="571932"/>
    <lineage>
        <taxon>Bacteria</taxon>
        <taxon>Bacillati</taxon>
        <taxon>Bacillota</taxon>
        <taxon>Bacilli</taxon>
        <taxon>Bacillales</taxon>
        <taxon>Bacillaceae</taxon>
        <taxon>Thalassobacillus</taxon>
    </lineage>
</organism>
<dbReference type="Pfam" id="PF00156">
    <property type="entry name" value="Pribosyltran"/>
    <property type="match status" value="1"/>
</dbReference>
<evidence type="ECO:0000313" key="4">
    <source>
        <dbReference type="Proteomes" id="UP000198584"/>
    </source>
</evidence>
<gene>
    <name evidence="3" type="ORF">SAMN05421743_104200</name>
</gene>